<protein>
    <submittedName>
        <fullName evidence="2">Nuclear transport factor 2 family protein</fullName>
    </submittedName>
</protein>
<feature type="domain" description="SnoaL-like" evidence="1">
    <location>
        <begin position="8"/>
        <end position="109"/>
    </location>
</feature>
<reference evidence="2 3" key="1">
    <citation type="submission" date="2023-11" db="EMBL/GenBank/DDBJ databases">
        <title>Arctic aerobic anoxygenic photoheterotroph Sediminicoccus rosea KRV36 adapts its photosynthesis to long days of polar summer.</title>
        <authorList>
            <person name="Tomasch J."/>
            <person name="Kopejtka K."/>
            <person name="Bily T."/>
            <person name="Gardiner A.T."/>
            <person name="Gardian Z."/>
            <person name="Shivaramu S."/>
            <person name="Koblizek M."/>
            <person name="Engelhardt F."/>
            <person name="Kaftan D."/>
        </authorList>
    </citation>
    <scope>NUCLEOTIDE SEQUENCE [LARGE SCALE GENOMIC DNA]</scope>
    <source>
        <strain evidence="2 3">R-30</strain>
    </source>
</reference>
<gene>
    <name evidence="2" type="ORF">R9Z33_01145</name>
</gene>
<name>A0ABZ0PJI9_9PROT</name>
<dbReference type="Pfam" id="PF12680">
    <property type="entry name" value="SnoaL_2"/>
    <property type="match status" value="1"/>
</dbReference>
<dbReference type="Proteomes" id="UP001305521">
    <property type="component" value="Chromosome"/>
</dbReference>
<proteinExistence type="predicted"/>
<dbReference type="Gene3D" id="3.10.450.50">
    <property type="match status" value="1"/>
</dbReference>
<sequence length="119" mass="12924">MNANAIAENYLALWNETDAARRGALLRDHWTPGATYVDPLMCGTGAEQVAGLIAAVQERFPDFRFRLRGTPDGHGAHCRFAWSFGPAEGEAPLAGFDVVRLEEGRIAEVVGFLDRVPPG</sequence>
<dbReference type="SUPFAM" id="SSF54427">
    <property type="entry name" value="NTF2-like"/>
    <property type="match status" value="1"/>
</dbReference>
<dbReference type="EMBL" id="CP137852">
    <property type="protein sequence ID" value="WPB85493.1"/>
    <property type="molecule type" value="Genomic_DNA"/>
</dbReference>
<evidence type="ECO:0000259" key="1">
    <source>
        <dbReference type="Pfam" id="PF12680"/>
    </source>
</evidence>
<dbReference type="InterPro" id="IPR037401">
    <property type="entry name" value="SnoaL-like"/>
</dbReference>
<organism evidence="2 3">
    <name type="scientific">Sediminicoccus rosea</name>
    <dbReference type="NCBI Taxonomy" id="1225128"/>
    <lineage>
        <taxon>Bacteria</taxon>
        <taxon>Pseudomonadati</taxon>
        <taxon>Pseudomonadota</taxon>
        <taxon>Alphaproteobacteria</taxon>
        <taxon>Acetobacterales</taxon>
        <taxon>Roseomonadaceae</taxon>
        <taxon>Sediminicoccus</taxon>
    </lineage>
</organism>
<evidence type="ECO:0000313" key="3">
    <source>
        <dbReference type="Proteomes" id="UP001305521"/>
    </source>
</evidence>
<accession>A0ABZ0PJI9</accession>
<keyword evidence="3" id="KW-1185">Reference proteome</keyword>
<dbReference type="RefSeq" id="WP_318649464.1">
    <property type="nucleotide sequence ID" value="NZ_CP137852.1"/>
</dbReference>
<dbReference type="InterPro" id="IPR032710">
    <property type="entry name" value="NTF2-like_dom_sf"/>
</dbReference>
<evidence type="ECO:0000313" key="2">
    <source>
        <dbReference type="EMBL" id="WPB85493.1"/>
    </source>
</evidence>